<evidence type="ECO:0000259" key="7">
    <source>
        <dbReference type="PROSITE" id="PS51857"/>
    </source>
</evidence>
<comment type="subcellular location">
    <subcellularLocation>
        <location evidence="1">Cytoplasm</location>
    </subcellularLocation>
</comment>
<evidence type="ECO:0000256" key="3">
    <source>
        <dbReference type="ARBA" id="ARBA00023015"/>
    </source>
</evidence>
<dbReference type="PANTHER" id="PTHR46565:SF20">
    <property type="entry name" value="COLD SHOCK DOMAIN-CONTAINING PROTEIN 4"/>
    <property type="match status" value="1"/>
</dbReference>
<keyword evidence="6" id="KW-0804">Transcription</keyword>
<dbReference type="CDD" id="cd04458">
    <property type="entry name" value="CSP_CDS"/>
    <property type="match status" value="1"/>
</dbReference>
<dbReference type="EMBL" id="LAZR01060324">
    <property type="protein sequence ID" value="KKK65925.1"/>
    <property type="molecule type" value="Genomic_DNA"/>
</dbReference>
<sequence length="66" mass="7293">MKKKGSVKFFDRKKGFGFIVPDGGGPDVFVHYSDIVGDDEFKTLFDGQNVEYEEATGDKGTKAKDV</sequence>
<organism evidence="8">
    <name type="scientific">marine sediment metagenome</name>
    <dbReference type="NCBI Taxonomy" id="412755"/>
    <lineage>
        <taxon>unclassified sequences</taxon>
        <taxon>metagenomes</taxon>
        <taxon>ecological metagenomes</taxon>
    </lineage>
</organism>
<accession>A0A0F8XXF4</accession>
<keyword evidence="3" id="KW-0805">Transcription regulation</keyword>
<dbReference type="PIRSF" id="PIRSF002599">
    <property type="entry name" value="Cold_shock_A"/>
    <property type="match status" value="1"/>
</dbReference>
<protein>
    <recommendedName>
        <fullName evidence="7">CSD domain-containing protein</fullName>
    </recommendedName>
</protein>
<evidence type="ECO:0000256" key="5">
    <source>
        <dbReference type="ARBA" id="ARBA00023159"/>
    </source>
</evidence>
<reference evidence="8" key="1">
    <citation type="journal article" date="2015" name="Nature">
        <title>Complex archaea that bridge the gap between prokaryotes and eukaryotes.</title>
        <authorList>
            <person name="Spang A."/>
            <person name="Saw J.H."/>
            <person name="Jorgensen S.L."/>
            <person name="Zaremba-Niedzwiedzka K."/>
            <person name="Martijn J."/>
            <person name="Lind A.E."/>
            <person name="van Eijk R."/>
            <person name="Schleper C."/>
            <person name="Guy L."/>
            <person name="Ettema T.J."/>
        </authorList>
    </citation>
    <scope>NUCLEOTIDE SEQUENCE</scope>
</reference>
<dbReference type="Pfam" id="PF00313">
    <property type="entry name" value="CSD"/>
    <property type="match status" value="1"/>
</dbReference>
<evidence type="ECO:0000313" key="8">
    <source>
        <dbReference type="EMBL" id="KKK65925.1"/>
    </source>
</evidence>
<dbReference type="InterPro" id="IPR012340">
    <property type="entry name" value="NA-bd_OB-fold"/>
</dbReference>
<evidence type="ECO:0000256" key="6">
    <source>
        <dbReference type="ARBA" id="ARBA00023163"/>
    </source>
</evidence>
<gene>
    <name evidence="8" type="ORF">LCGC14_2969220</name>
</gene>
<evidence type="ECO:0000256" key="1">
    <source>
        <dbReference type="ARBA" id="ARBA00004496"/>
    </source>
</evidence>
<keyword evidence="5" id="KW-0010">Activator</keyword>
<dbReference type="SMART" id="SM00357">
    <property type="entry name" value="CSP"/>
    <property type="match status" value="1"/>
</dbReference>
<dbReference type="PROSITE" id="PS51857">
    <property type="entry name" value="CSD_2"/>
    <property type="match status" value="1"/>
</dbReference>
<feature type="domain" description="CSD" evidence="7">
    <location>
        <begin position="2"/>
        <end position="66"/>
    </location>
</feature>
<keyword evidence="2" id="KW-0963">Cytoplasm</keyword>
<comment type="caution">
    <text evidence="8">The sequence shown here is derived from an EMBL/GenBank/DDBJ whole genome shotgun (WGS) entry which is preliminary data.</text>
</comment>
<dbReference type="SUPFAM" id="SSF50249">
    <property type="entry name" value="Nucleic acid-binding proteins"/>
    <property type="match status" value="1"/>
</dbReference>
<dbReference type="GO" id="GO:0005737">
    <property type="term" value="C:cytoplasm"/>
    <property type="evidence" value="ECO:0007669"/>
    <property type="project" value="UniProtKB-SubCell"/>
</dbReference>
<dbReference type="InterPro" id="IPR002059">
    <property type="entry name" value="CSP_DNA-bd"/>
</dbReference>
<feature type="non-terminal residue" evidence="8">
    <location>
        <position position="66"/>
    </location>
</feature>
<dbReference type="InterPro" id="IPR011129">
    <property type="entry name" value="CSD"/>
</dbReference>
<dbReference type="AlphaFoldDB" id="A0A0F8XXF4"/>
<keyword evidence="4" id="KW-0238">DNA-binding</keyword>
<dbReference type="Gene3D" id="2.40.50.140">
    <property type="entry name" value="Nucleic acid-binding proteins"/>
    <property type="match status" value="1"/>
</dbReference>
<dbReference type="PANTHER" id="PTHR46565">
    <property type="entry name" value="COLD SHOCK DOMAIN PROTEIN 2"/>
    <property type="match status" value="1"/>
</dbReference>
<name>A0A0F8XXF4_9ZZZZ</name>
<dbReference type="PROSITE" id="PS00352">
    <property type="entry name" value="CSD_1"/>
    <property type="match status" value="1"/>
</dbReference>
<proteinExistence type="predicted"/>
<evidence type="ECO:0000256" key="4">
    <source>
        <dbReference type="ARBA" id="ARBA00023125"/>
    </source>
</evidence>
<evidence type="ECO:0000256" key="2">
    <source>
        <dbReference type="ARBA" id="ARBA00022490"/>
    </source>
</evidence>
<dbReference type="GO" id="GO:0003677">
    <property type="term" value="F:DNA binding"/>
    <property type="evidence" value="ECO:0007669"/>
    <property type="project" value="UniProtKB-KW"/>
</dbReference>
<dbReference type="InterPro" id="IPR019844">
    <property type="entry name" value="CSD_CS"/>
</dbReference>
<dbReference type="InterPro" id="IPR012156">
    <property type="entry name" value="Cold_shock_CspA"/>
</dbReference>
<dbReference type="PRINTS" id="PR00050">
    <property type="entry name" value="COLDSHOCK"/>
</dbReference>